<sequence length="145" mass="16032">MVIAGNNRLGADVCTPPSSPPGKVYFGFTQKNVTFSKRWSASRFADRDSYVKWHPGGEACYTMLGSASPVFKSGEMYVSVPAIDLRTIQDPEKRALIHAERTVVKAKGFRINGGGSYSFSGRDAMVRAEVINDYSGGELWFWETH</sequence>
<protein>
    <submittedName>
        <fullName evidence="1">Uncharacterized protein</fullName>
    </submittedName>
</protein>
<dbReference type="EMBL" id="BGZI01000014">
    <property type="protein sequence ID" value="GBO88610.1"/>
    <property type="molecule type" value="Genomic_DNA"/>
</dbReference>
<evidence type="ECO:0000313" key="1">
    <source>
        <dbReference type="EMBL" id="GBO88610.1"/>
    </source>
</evidence>
<accession>A0A5M3Q0I8</accession>
<dbReference type="Proteomes" id="UP000387223">
    <property type="component" value="Unassembled WGS sequence"/>
</dbReference>
<proteinExistence type="predicted"/>
<dbReference type="AlphaFoldDB" id="A0A5M3Q0I8"/>
<evidence type="ECO:0000313" key="2">
    <source>
        <dbReference type="Proteomes" id="UP000387223"/>
    </source>
</evidence>
<organism evidence="1 2">
    <name type="scientific">Marinobacter salsuginis</name>
    <dbReference type="NCBI Taxonomy" id="418719"/>
    <lineage>
        <taxon>Bacteria</taxon>
        <taxon>Pseudomonadati</taxon>
        <taxon>Pseudomonadota</taxon>
        <taxon>Gammaproteobacteria</taxon>
        <taxon>Pseudomonadales</taxon>
        <taxon>Marinobacteraceae</taxon>
        <taxon>Marinobacter</taxon>
    </lineage>
</organism>
<comment type="caution">
    <text evidence="1">The sequence shown here is derived from an EMBL/GenBank/DDBJ whole genome shotgun (WGS) entry which is preliminary data.</text>
</comment>
<gene>
    <name evidence="1" type="ORF">MSSD14B_22780</name>
</gene>
<name>A0A5M3Q0I8_9GAMM</name>
<reference evidence="1 2" key="1">
    <citation type="journal article" date="2019" name="J. Gen. Appl. Microbiol.">
        <title>Aerobic degradation of cis-dichloroethene by the marine bacterium Marinobacter salsuginis strain 5N-3.</title>
        <authorList>
            <person name="Inoue Y."/>
            <person name="Fukunaga Y."/>
            <person name="Katsumata H."/>
            <person name="Ohji S."/>
            <person name="Hosoyama A."/>
            <person name="Mori K."/>
            <person name="Ando K."/>
        </authorList>
    </citation>
    <scope>NUCLEOTIDE SEQUENCE [LARGE SCALE GENOMIC DNA]</scope>
    <source>
        <strain evidence="1 2">NBRC 109114</strain>
    </source>
</reference>